<protein>
    <recommendedName>
        <fullName evidence="8">Platelet-activating factor acetylhydrolase</fullName>
    </recommendedName>
</protein>
<dbReference type="InterPro" id="IPR029058">
    <property type="entry name" value="AB_hydrolase_fold"/>
</dbReference>
<feature type="transmembrane region" description="Helical" evidence="5">
    <location>
        <begin position="80"/>
        <end position="104"/>
    </location>
</feature>
<accession>A0ABS9V9W9</accession>
<evidence type="ECO:0008006" key="8">
    <source>
        <dbReference type="Google" id="ProtNLM"/>
    </source>
</evidence>
<dbReference type="Gene3D" id="3.40.50.1820">
    <property type="entry name" value="alpha/beta hydrolase"/>
    <property type="match status" value="1"/>
</dbReference>
<evidence type="ECO:0000313" key="6">
    <source>
        <dbReference type="EMBL" id="MCH7413217.1"/>
    </source>
</evidence>
<feature type="coiled-coil region" evidence="4">
    <location>
        <begin position="261"/>
        <end position="288"/>
    </location>
</feature>
<dbReference type="PANTHER" id="PTHR10272">
    <property type="entry name" value="PLATELET-ACTIVATING FACTOR ACETYLHYDROLASE"/>
    <property type="match status" value="1"/>
</dbReference>
<sequence>MRPIEIILLITSTLIPVFFLFKPYKKYRLLSIVLVSFIFLAHLFFEGLRWQMFPAYIFTLLNLTLLLSKKSFWAKNKLASFTIGFFALIFILVGWILPVAFPIFDLPIPKGEYQVGSKQLVINIDRPEIISENPEDKRAFMVKVWYPALVVDEMREPYLDQGNRLGFSSKYGLPSWFTNYFDYFKTNTFLNPEIANGKFPVLVFSHGSYSEAYGYYALMEELVSQGYIVFNLNHTYESSGALFPDGEIKLYHKEFDRKTNNQKMAEMAWNATQEYQNAQNEAEKLAAVEDLIRDYVAAEITERWSEDITDLIDYLQKLENTSFFGDHLDLSKIGVFGHSQGASAAGQAMLDDDRILAGINLDGVQWGTMIDTSFNKPFLLISSEWDENHPKLNKFSYRNLDKENFTSLMIKNSGHSNFMDIPLIVKVPYVNESGTIDVFKAYEIINSLILNFFDKNLLDKDQEKMTDYPEVLNVD</sequence>
<feature type="transmembrane region" description="Helical" evidence="5">
    <location>
        <begin position="51"/>
        <end position="68"/>
    </location>
</feature>
<keyword evidence="5" id="KW-1133">Transmembrane helix</keyword>
<evidence type="ECO:0000256" key="5">
    <source>
        <dbReference type="SAM" id="Phobius"/>
    </source>
</evidence>
<keyword evidence="5" id="KW-0812">Transmembrane</keyword>
<keyword evidence="1" id="KW-0378">Hydrolase</keyword>
<evidence type="ECO:0000256" key="3">
    <source>
        <dbReference type="ARBA" id="ARBA00023098"/>
    </source>
</evidence>
<keyword evidence="4" id="KW-0175">Coiled coil</keyword>
<name>A0ABS9V9W9_9BACT</name>
<dbReference type="PANTHER" id="PTHR10272:SF0">
    <property type="entry name" value="PLATELET-ACTIVATING FACTOR ACETYLHYDROLASE"/>
    <property type="match status" value="1"/>
</dbReference>
<dbReference type="SUPFAM" id="SSF53474">
    <property type="entry name" value="alpha/beta-Hydrolases"/>
    <property type="match status" value="1"/>
</dbReference>
<evidence type="ECO:0000313" key="7">
    <source>
        <dbReference type="Proteomes" id="UP001165430"/>
    </source>
</evidence>
<proteinExistence type="predicted"/>
<feature type="transmembrane region" description="Helical" evidence="5">
    <location>
        <begin position="29"/>
        <end position="45"/>
    </location>
</feature>
<evidence type="ECO:0000256" key="2">
    <source>
        <dbReference type="ARBA" id="ARBA00022963"/>
    </source>
</evidence>
<gene>
    <name evidence="6" type="ORF">MM213_06970</name>
</gene>
<feature type="transmembrane region" description="Helical" evidence="5">
    <location>
        <begin position="6"/>
        <end position="22"/>
    </location>
</feature>
<comment type="caution">
    <text evidence="6">The sequence shown here is derived from an EMBL/GenBank/DDBJ whole genome shotgun (WGS) entry which is preliminary data.</text>
</comment>
<dbReference type="EMBL" id="JAKZGO010000004">
    <property type="protein sequence ID" value="MCH7413217.1"/>
    <property type="molecule type" value="Genomic_DNA"/>
</dbReference>
<keyword evidence="3" id="KW-0443">Lipid metabolism</keyword>
<evidence type="ECO:0000256" key="4">
    <source>
        <dbReference type="SAM" id="Coils"/>
    </source>
</evidence>
<evidence type="ECO:0000256" key="1">
    <source>
        <dbReference type="ARBA" id="ARBA00022801"/>
    </source>
</evidence>
<dbReference type="Pfam" id="PF03403">
    <property type="entry name" value="PAF-AH_p_II"/>
    <property type="match status" value="1"/>
</dbReference>
<keyword evidence="2" id="KW-0442">Lipid degradation</keyword>
<keyword evidence="7" id="KW-1185">Reference proteome</keyword>
<organism evidence="6 7">
    <name type="scientific">Belliella alkalica</name>
    <dbReference type="NCBI Taxonomy" id="1730871"/>
    <lineage>
        <taxon>Bacteria</taxon>
        <taxon>Pseudomonadati</taxon>
        <taxon>Bacteroidota</taxon>
        <taxon>Cytophagia</taxon>
        <taxon>Cytophagales</taxon>
        <taxon>Cyclobacteriaceae</taxon>
        <taxon>Belliella</taxon>
    </lineage>
</organism>
<dbReference type="Proteomes" id="UP001165430">
    <property type="component" value="Unassembled WGS sequence"/>
</dbReference>
<dbReference type="RefSeq" id="WP_241410776.1">
    <property type="nucleotide sequence ID" value="NZ_JAKZGO010000004.1"/>
</dbReference>
<reference evidence="6" key="1">
    <citation type="submission" date="2022-03" db="EMBL/GenBank/DDBJ databases">
        <title>De novo assembled genomes of Belliella spp. (Cyclobacteriaceae) strains.</title>
        <authorList>
            <person name="Szabo A."/>
            <person name="Korponai K."/>
            <person name="Felfoldi T."/>
        </authorList>
    </citation>
    <scope>NUCLEOTIDE SEQUENCE</scope>
    <source>
        <strain evidence="6">DSM 111903</strain>
    </source>
</reference>
<keyword evidence="5" id="KW-0472">Membrane</keyword>